<accession>A0A1X6YWX1</accession>
<evidence type="ECO:0000313" key="7">
    <source>
        <dbReference type="Proteomes" id="UP000193495"/>
    </source>
</evidence>
<dbReference type="AlphaFoldDB" id="A0A1X6YWX1"/>
<evidence type="ECO:0000256" key="2">
    <source>
        <dbReference type="ARBA" id="ARBA00022801"/>
    </source>
</evidence>
<reference evidence="6 7" key="1">
    <citation type="submission" date="2017-03" db="EMBL/GenBank/DDBJ databases">
        <authorList>
            <person name="Afonso C.L."/>
            <person name="Miller P.J."/>
            <person name="Scott M.A."/>
            <person name="Spackman E."/>
            <person name="Goraichik I."/>
            <person name="Dimitrov K.M."/>
            <person name="Suarez D.L."/>
            <person name="Swayne D.E."/>
        </authorList>
    </citation>
    <scope>NUCLEOTIDE SEQUENCE [LARGE SCALE GENOMIC DNA]</scope>
    <source>
        <strain evidence="6 7">CECT 8367</strain>
    </source>
</reference>
<dbReference type="InterPro" id="IPR029069">
    <property type="entry name" value="HotDog_dom_sf"/>
</dbReference>
<dbReference type="InterPro" id="IPR011973">
    <property type="entry name" value="PaaD"/>
</dbReference>
<dbReference type="NCBIfam" id="TIGR02286">
    <property type="entry name" value="PaaD"/>
    <property type="match status" value="1"/>
</dbReference>
<name>A0A1X6YWX1_9RHOB</name>
<dbReference type="Gene3D" id="3.10.129.10">
    <property type="entry name" value="Hotdog Thioesterase"/>
    <property type="match status" value="1"/>
</dbReference>
<organism evidence="6 7">
    <name type="scientific">Limimaricola soesokkakensis</name>
    <dbReference type="NCBI Taxonomy" id="1343159"/>
    <lineage>
        <taxon>Bacteria</taxon>
        <taxon>Pseudomonadati</taxon>
        <taxon>Pseudomonadota</taxon>
        <taxon>Alphaproteobacteria</taxon>
        <taxon>Rhodobacterales</taxon>
        <taxon>Paracoccaceae</taxon>
        <taxon>Limimaricola</taxon>
    </lineage>
</organism>
<evidence type="ECO:0000256" key="3">
    <source>
        <dbReference type="SAM" id="MobiDB-lite"/>
    </source>
</evidence>
<dbReference type="GO" id="GO:0016289">
    <property type="term" value="F:acyl-CoA hydrolase activity"/>
    <property type="evidence" value="ECO:0007669"/>
    <property type="project" value="TreeGrafter"/>
</dbReference>
<dbReference type="PANTHER" id="PTHR42856:SF1">
    <property type="entry name" value="ACYL-COENZYME A THIOESTERASE PAAI"/>
    <property type="match status" value="1"/>
</dbReference>
<evidence type="ECO:0000256" key="1">
    <source>
        <dbReference type="ARBA" id="ARBA00008324"/>
    </source>
</evidence>
<protein>
    <submittedName>
        <fullName evidence="5">Acyl-CoA thioesterase</fullName>
    </submittedName>
    <submittedName>
        <fullName evidence="6">Acyl-coenzyme A thioesterase PaaI</fullName>
        <ecNumber evidence="6">3.1.2.-</ecNumber>
    </submittedName>
</protein>
<feature type="domain" description="Thioesterase" evidence="4">
    <location>
        <begin position="58"/>
        <end position="132"/>
    </location>
</feature>
<evidence type="ECO:0000313" key="5">
    <source>
        <dbReference type="EMBL" id="PSK87717.1"/>
    </source>
</evidence>
<dbReference type="EMBL" id="PYGB01000002">
    <property type="protein sequence ID" value="PSK87717.1"/>
    <property type="molecule type" value="Genomic_DNA"/>
</dbReference>
<proteinExistence type="inferred from homology"/>
<comment type="similarity">
    <text evidence="1">Belongs to the thioesterase PaaI family.</text>
</comment>
<dbReference type="InterPro" id="IPR006683">
    <property type="entry name" value="Thioestr_dom"/>
</dbReference>
<keyword evidence="8" id="KW-1185">Reference proteome</keyword>
<dbReference type="SUPFAM" id="SSF54637">
    <property type="entry name" value="Thioesterase/thiol ester dehydrase-isomerase"/>
    <property type="match status" value="1"/>
</dbReference>
<dbReference type="Pfam" id="PF03061">
    <property type="entry name" value="4HBT"/>
    <property type="match status" value="1"/>
</dbReference>
<dbReference type="EC" id="3.1.2.-" evidence="6"/>
<dbReference type="PANTHER" id="PTHR42856">
    <property type="entry name" value="ACYL-COENZYME A THIOESTERASE PAAI"/>
    <property type="match status" value="1"/>
</dbReference>
<dbReference type="RefSeq" id="WP_085895653.1">
    <property type="nucleotide sequence ID" value="NZ_FWFY01000003.1"/>
</dbReference>
<dbReference type="CDD" id="cd03443">
    <property type="entry name" value="PaaI_thioesterase"/>
    <property type="match status" value="1"/>
</dbReference>
<dbReference type="OrthoDB" id="32575at2"/>
<evidence type="ECO:0000259" key="4">
    <source>
        <dbReference type="Pfam" id="PF03061"/>
    </source>
</evidence>
<keyword evidence="2 6" id="KW-0378">Hydrolase</keyword>
<feature type="region of interest" description="Disordered" evidence="3">
    <location>
        <begin position="1"/>
        <end position="21"/>
    </location>
</feature>
<gene>
    <name evidence="6" type="primary">paaI</name>
    <name evidence="5" type="ORF">CLV79_102201</name>
    <name evidence="6" type="ORF">LOS8367_01284</name>
</gene>
<dbReference type="FunFam" id="3.10.129.10:FF:000022">
    <property type="entry name" value="Phenylacetic acid degradation protein"/>
    <property type="match status" value="1"/>
</dbReference>
<dbReference type="EMBL" id="FWFY01000003">
    <property type="protein sequence ID" value="SLN33381.1"/>
    <property type="molecule type" value="Genomic_DNA"/>
</dbReference>
<dbReference type="NCBIfam" id="TIGR00369">
    <property type="entry name" value="unchar_dom_1"/>
    <property type="match status" value="1"/>
</dbReference>
<evidence type="ECO:0000313" key="6">
    <source>
        <dbReference type="EMBL" id="SLN33381.1"/>
    </source>
</evidence>
<dbReference type="InterPro" id="IPR052723">
    <property type="entry name" value="Acyl-CoA_thioesterase_PaaI"/>
</dbReference>
<sequence length="147" mass="15886">MSGAVEMKLDPQAQAEKRTQEMWDEDTASKAMGMELLEVGPGTAVMRMRVREDMVNGHGTLHGGLTFAFADSVFAFAANSYDYQAVGVQCDIVYHAPGRLGDVLIGTGTEVTRAGRSGLYDVAVRREDGTLIASFRGNSRIVTPRAK</sequence>
<dbReference type="InterPro" id="IPR003736">
    <property type="entry name" value="PAAI_dom"/>
</dbReference>
<dbReference type="Proteomes" id="UP000193495">
    <property type="component" value="Unassembled WGS sequence"/>
</dbReference>
<evidence type="ECO:0000313" key="8">
    <source>
        <dbReference type="Proteomes" id="UP000240624"/>
    </source>
</evidence>
<reference evidence="5 8" key="2">
    <citation type="submission" date="2018-03" db="EMBL/GenBank/DDBJ databases">
        <title>Genomic Encyclopedia of Archaeal and Bacterial Type Strains, Phase II (KMG-II): from individual species to whole genera.</title>
        <authorList>
            <person name="Goeker M."/>
        </authorList>
    </citation>
    <scope>NUCLEOTIDE SEQUENCE [LARGE SCALE GENOMIC DNA]</scope>
    <source>
        <strain evidence="5 8">DSM 29956</strain>
    </source>
</reference>
<dbReference type="Proteomes" id="UP000240624">
    <property type="component" value="Unassembled WGS sequence"/>
</dbReference>